<dbReference type="EMBL" id="CP013023">
    <property type="protein sequence ID" value="ANF95532.1"/>
    <property type="molecule type" value="Genomic_DNA"/>
</dbReference>
<name>A0A172ZDU1_9BACL</name>
<dbReference type="Gene3D" id="3.60.15.10">
    <property type="entry name" value="Ribonuclease Z/Hydroxyacylglutathione hydrolase-like"/>
    <property type="match status" value="1"/>
</dbReference>
<comment type="function">
    <text evidence="3">Counteracts the endogenous Pycsar antiviral defense system. Phosphodiesterase that enables metal-dependent hydrolysis of host cyclic nucleotide Pycsar defense signals such as cCMP and cUMP.</text>
</comment>
<dbReference type="Pfam" id="PF12706">
    <property type="entry name" value="Lactamase_B_2"/>
    <property type="match status" value="1"/>
</dbReference>
<sequence length="254" mass="28757">MNIQQIRNATITVQFAGRKFLIDPMLADQGAYAPFLAGIREELRNPIVDLPMSIEDIMRDVDAVILTHLHEDHYDDAAKKAIPKNMKIFVQNENDAEQVRNDGFEQVELLTENTLFEGIQLVKTQGEHGRGKELLDITGQVCGIVFNHPNEKKLYVAGDTVWYEGIQHEMDAHNPHVIVVNAGDNVWQEFGSLIMGKEDVHEVYKAAPQAKIIAVHMEAVNHWTLSRAELKRYAEEKGFSSSLFIPEDGQSYTF</sequence>
<dbReference type="InterPro" id="IPR050114">
    <property type="entry name" value="UPF0173_UPF0282_UlaG_hydrolase"/>
</dbReference>
<dbReference type="SUPFAM" id="SSF56281">
    <property type="entry name" value="Metallo-hydrolase/oxidoreductase"/>
    <property type="match status" value="1"/>
</dbReference>
<dbReference type="KEGG" id="pbv:AR543_05595"/>
<evidence type="ECO:0000256" key="4">
    <source>
        <dbReference type="ARBA" id="ARBA00048505"/>
    </source>
</evidence>
<proteinExistence type="predicted"/>
<dbReference type="STRING" id="1616788.AR543_05595"/>
<accession>A0A172ZDU1</accession>
<dbReference type="Proteomes" id="UP000078148">
    <property type="component" value="Chromosome"/>
</dbReference>
<feature type="domain" description="Metallo-beta-lactamase" evidence="5">
    <location>
        <begin position="18"/>
        <end position="217"/>
    </location>
</feature>
<keyword evidence="1" id="KW-0378">Hydrolase</keyword>
<dbReference type="RefSeq" id="WP_060532541.1">
    <property type="nucleotide sequence ID" value="NZ_CP013023.1"/>
</dbReference>
<dbReference type="InterPro" id="IPR036866">
    <property type="entry name" value="RibonucZ/Hydroxyglut_hydro"/>
</dbReference>
<evidence type="ECO:0000256" key="2">
    <source>
        <dbReference type="ARBA" id="ARBA00034221"/>
    </source>
</evidence>
<dbReference type="InterPro" id="IPR001279">
    <property type="entry name" value="Metallo-B-lactamas"/>
</dbReference>
<evidence type="ECO:0000256" key="3">
    <source>
        <dbReference type="ARBA" id="ARBA00034301"/>
    </source>
</evidence>
<dbReference type="PANTHER" id="PTHR43546">
    <property type="entry name" value="UPF0173 METAL-DEPENDENT HYDROLASE MJ1163-RELATED"/>
    <property type="match status" value="1"/>
</dbReference>
<evidence type="ECO:0000313" key="7">
    <source>
        <dbReference type="Proteomes" id="UP000078148"/>
    </source>
</evidence>
<dbReference type="AlphaFoldDB" id="A0A172ZDU1"/>
<gene>
    <name evidence="6" type="ORF">AR543_05595</name>
</gene>
<evidence type="ECO:0000313" key="6">
    <source>
        <dbReference type="EMBL" id="ANF95532.1"/>
    </source>
</evidence>
<organism evidence="6 7">
    <name type="scientific">Paenibacillus bovis</name>
    <dbReference type="NCBI Taxonomy" id="1616788"/>
    <lineage>
        <taxon>Bacteria</taxon>
        <taxon>Bacillati</taxon>
        <taxon>Bacillota</taxon>
        <taxon>Bacilli</taxon>
        <taxon>Bacillales</taxon>
        <taxon>Paenibacillaceae</taxon>
        <taxon>Paenibacillus</taxon>
    </lineage>
</organism>
<evidence type="ECO:0000259" key="5">
    <source>
        <dbReference type="Pfam" id="PF12706"/>
    </source>
</evidence>
<reference evidence="7" key="1">
    <citation type="submission" date="2015-10" db="EMBL/GenBank/DDBJ databases">
        <title>Genome of Paenibacillus bovis sp. nov.</title>
        <authorList>
            <person name="Wu Z."/>
            <person name="Gao C."/>
            <person name="Liu Z."/>
            <person name="Zheng H."/>
        </authorList>
    </citation>
    <scope>NUCLEOTIDE SEQUENCE [LARGE SCALE GENOMIC DNA]</scope>
    <source>
        <strain evidence="7">BD3526</strain>
    </source>
</reference>
<dbReference type="GO" id="GO:0016787">
    <property type="term" value="F:hydrolase activity"/>
    <property type="evidence" value="ECO:0007669"/>
    <property type="project" value="UniProtKB-KW"/>
</dbReference>
<reference evidence="6 7" key="2">
    <citation type="journal article" date="2016" name="Int. J. Syst. Evol. Microbiol.">
        <title>Paenibacillus bovis sp. nov., isolated from raw yak (Bos grunniens) milk.</title>
        <authorList>
            <person name="Gao C."/>
            <person name="Han J."/>
            <person name="Liu Z."/>
            <person name="Xu X."/>
            <person name="Hang F."/>
            <person name="Wu Z."/>
        </authorList>
    </citation>
    <scope>NUCLEOTIDE SEQUENCE [LARGE SCALE GENOMIC DNA]</scope>
    <source>
        <strain evidence="6 7">BD3526</strain>
    </source>
</reference>
<evidence type="ECO:0000256" key="1">
    <source>
        <dbReference type="ARBA" id="ARBA00022801"/>
    </source>
</evidence>
<protein>
    <recommendedName>
        <fullName evidence="5">Metallo-beta-lactamase domain-containing protein</fullName>
    </recommendedName>
</protein>
<keyword evidence="7" id="KW-1185">Reference proteome</keyword>
<comment type="catalytic activity">
    <reaction evidence="2">
        <text>3',5'-cyclic CMP + H2O = CMP + H(+)</text>
        <dbReference type="Rhea" id="RHEA:72675"/>
        <dbReference type="ChEBI" id="CHEBI:15377"/>
        <dbReference type="ChEBI" id="CHEBI:15378"/>
        <dbReference type="ChEBI" id="CHEBI:58003"/>
        <dbReference type="ChEBI" id="CHEBI:60377"/>
    </reaction>
    <physiologicalReaction direction="left-to-right" evidence="2">
        <dbReference type="Rhea" id="RHEA:72676"/>
    </physiologicalReaction>
</comment>
<comment type="catalytic activity">
    <reaction evidence="4">
        <text>3',5'-cyclic UMP + H2O = UMP + H(+)</text>
        <dbReference type="Rhea" id="RHEA:70575"/>
        <dbReference type="ChEBI" id="CHEBI:15377"/>
        <dbReference type="ChEBI" id="CHEBI:15378"/>
        <dbReference type="ChEBI" id="CHEBI:57865"/>
        <dbReference type="ChEBI" id="CHEBI:184387"/>
    </reaction>
    <physiologicalReaction direction="left-to-right" evidence="4">
        <dbReference type="Rhea" id="RHEA:70576"/>
    </physiologicalReaction>
</comment>
<dbReference type="OrthoDB" id="9805728at2"/>
<dbReference type="PANTHER" id="PTHR43546:SF9">
    <property type="entry name" value="L-ASCORBATE-6-PHOSPHATE LACTONASE ULAG-RELATED"/>
    <property type="match status" value="1"/>
</dbReference>